<dbReference type="EMBL" id="JAIWWW010000024">
    <property type="protein sequence ID" value="MCA4523726.1"/>
    <property type="molecule type" value="Genomic_DNA"/>
</dbReference>
<name>A0A174HRE3_9BACE</name>
<dbReference type="Pfam" id="PF07980">
    <property type="entry name" value="SusD_RagB"/>
    <property type="match status" value="1"/>
</dbReference>
<dbReference type="SUPFAM" id="SSF48452">
    <property type="entry name" value="TPR-like"/>
    <property type="match status" value="1"/>
</dbReference>
<reference evidence="16 17" key="3">
    <citation type="journal article" date="2019" name="Nat. Med.">
        <title>A library of human gut bacterial isolates paired with longitudinal multiomics data enables mechanistic microbiome research.</title>
        <authorList>
            <person name="Poyet M."/>
            <person name="Groussin M."/>
            <person name="Gibbons S.M."/>
            <person name="Avila-Pacheco J."/>
            <person name="Jiang X."/>
            <person name="Kearney S.M."/>
            <person name="Perrotta A.R."/>
            <person name="Berdy B."/>
            <person name="Zhao S."/>
            <person name="Lieberman T.D."/>
            <person name="Swanson P.K."/>
            <person name="Smith M."/>
            <person name="Roesemann S."/>
            <person name="Alexander J.E."/>
            <person name="Rich S.A."/>
            <person name="Livny J."/>
            <person name="Vlamakis H."/>
            <person name="Clish C."/>
            <person name="Bullock K."/>
            <person name="Deik A."/>
            <person name="Scott J."/>
            <person name="Pierce K.A."/>
            <person name="Xavier R.J."/>
            <person name="Alm E.J."/>
        </authorList>
    </citation>
    <scope>NUCLEOTIDE SEQUENCE [LARGE SCALE GENOMIC DNA]</scope>
    <source>
        <strain evidence="8 16">BIOML-A7</strain>
        <strain evidence="7 17">BIOML-A73</strain>
    </source>
</reference>
<proteinExistence type="inferred from homology"/>
<evidence type="ECO:0000259" key="6">
    <source>
        <dbReference type="Pfam" id="PF07980"/>
    </source>
</evidence>
<reference evidence="14 15" key="2">
    <citation type="submission" date="2018-08" db="EMBL/GenBank/DDBJ databases">
        <title>A genome reference for cultivated species of the human gut microbiota.</title>
        <authorList>
            <person name="Zou Y."/>
            <person name="Xue W."/>
            <person name="Luo G."/>
        </authorList>
    </citation>
    <scope>NUCLEOTIDE SEQUENCE [LARGE SCALE GENOMIC DNA]</scope>
    <source>
        <strain evidence="11 15">AF39-6AC</strain>
        <strain evidence="10 14">TF10-34</strain>
    </source>
</reference>
<dbReference type="AlphaFoldDB" id="A0A174HRE3"/>
<dbReference type="Proteomes" id="UP001197958">
    <property type="component" value="Unassembled WGS sequence"/>
</dbReference>
<evidence type="ECO:0000313" key="14">
    <source>
        <dbReference type="Proteomes" id="UP000261210"/>
    </source>
</evidence>
<evidence type="ECO:0000313" key="9">
    <source>
        <dbReference type="EMBL" id="MCA4523726.1"/>
    </source>
</evidence>
<evidence type="ECO:0000256" key="4">
    <source>
        <dbReference type="ARBA" id="ARBA00023136"/>
    </source>
</evidence>
<keyword evidence="5" id="KW-0998">Cell outer membrane</keyword>
<evidence type="ECO:0000256" key="2">
    <source>
        <dbReference type="ARBA" id="ARBA00006275"/>
    </source>
</evidence>
<comment type="similarity">
    <text evidence="2">Belongs to the SusD family.</text>
</comment>
<evidence type="ECO:0000256" key="3">
    <source>
        <dbReference type="ARBA" id="ARBA00022729"/>
    </source>
</evidence>
<dbReference type="EMBL" id="QROC01000030">
    <property type="protein sequence ID" value="RHK91925.1"/>
    <property type="molecule type" value="Genomic_DNA"/>
</dbReference>
<dbReference type="EMBL" id="FOUM01000004">
    <property type="protein sequence ID" value="SFM40646.1"/>
    <property type="molecule type" value="Genomic_DNA"/>
</dbReference>
<dbReference type="Proteomes" id="UP000183766">
    <property type="component" value="Unassembled WGS sequence"/>
</dbReference>
<dbReference type="EMBL" id="WDER01000014">
    <property type="protein sequence ID" value="KAB6084522.1"/>
    <property type="molecule type" value="Genomic_DNA"/>
</dbReference>
<keyword evidence="4" id="KW-0472">Membrane</keyword>
<dbReference type="Proteomes" id="UP000261210">
    <property type="component" value="Unassembled WGS sequence"/>
</dbReference>
<evidence type="ECO:0000313" key="13">
    <source>
        <dbReference type="Proteomes" id="UP000183766"/>
    </source>
</evidence>
<evidence type="ECO:0000313" key="15">
    <source>
        <dbReference type="Proteomes" id="UP000284417"/>
    </source>
</evidence>
<evidence type="ECO:0000313" key="17">
    <source>
        <dbReference type="Proteomes" id="UP000474077"/>
    </source>
</evidence>
<dbReference type="GO" id="GO:0009279">
    <property type="term" value="C:cell outer membrane"/>
    <property type="evidence" value="ECO:0007669"/>
    <property type="project" value="UniProtKB-SubCell"/>
</dbReference>
<dbReference type="EMBL" id="WDCG01000005">
    <property type="protein sequence ID" value="KAB6425711.1"/>
    <property type="molecule type" value="Genomic_DNA"/>
</dbReference>
<accession>A0A174HRE3</accession>
<dbReference type="PROSITE" id="PS51257">
    <property type="entry name" value="PROKAR_LIPOPROTEIN"/>
    <property type="match status" value="1"/>
</dbReference>
<sequence>MKKSILFIFTACFLFTTSCSDFLDEEHKTKYSSEYVFGTPEGLKLAVNALYALQRYYANDTENATIFALERGTDLAVTNGGTGNFYGIYDPNYLKPSASQVGFMWRTMYQIIGKANEIIAAAEDLEDTPSLRATVSEAKCFRAQSYFLLYRTFDRIWLNIQPTTAENVNDPRDFHAASEKEVFDLIYEDLEYAITNLDWVSDEAGRFTQAAARHMKAKAALWLKDWDTTLEQVEEIEKSGHFDLIALNEVFNAGDLNHKEALMVQQWSKNPGGNLSNATPKGNYYAAYFIAQYRTEIGGTAEYACSYDNWGYTYGRCLPSPYLFSLYDKAKDKRYQEYYIHQYKNTTDKNITYGSATVKPGDYFPLYKNGSINKNVYPGCIKYGDKWTRTASETRSYKDVIVYRLAESYIMAAEAALMKNDQTLAKYYFNKTWERAGNDKFTGVLTMKDIMDEQARELSFEGDRWYFLKRLGILIEQIKAYAGDPEIPASILGRNNLPANPHFVRWPIPEAEVINMGAENFPQNIGYK</sequence>
<dbReference type="InterPro" id="IPR011990">
    <property type="entry name" value="TPR-like_helical_dom_sf"/>
</dbReference>
<protein>
    <submittedName>
        <fullName evidence="11">RagB/SusD family nutrient uptake outer membrane protein</fullName>
    </submittedName>
    <submittedName>
        <fullName evidence="12">Starch-binding associating with outer membrane</fullName>
    </submittedName>
</protein>
<evidence type="ECO:0000313" key="12">
    <source>
        <dbReference type="EMBL" id="SFM40646.1"/>
    </source>
</evidence>
<organism evidence="11 15">
    <name type="scientific">Bacteroides xylanisolvens</name>
    <dbReference type="NCBI Taxonomy" id="371601"/>
    <lineage>
        <taxon>Bacteria</taxon>
        <taxon>Pseudomonadati</taxon>
        <taxon>Bacteroidota</taxon>
        <taxon>Bacteroidia</taxon>
        <taxon>Bacteroidales</taxon>
        <taxon>Bacteroidaceae</taxon>
        <taxon>Bacteroides</taxon>
    </lineage>
</organism>
<gene>
    <name evidence="11" type="ORF">DW042_19040</name>
    <name evidence="10" type="ORF">DXD03_18685</name>
    <name evidence="7" type="ORF">GA560_07315</name>
    <name evidence="8" type="ORF">GAZ26_07180</name>
    <name evidence="9" type="ORF">LDZ35_10950</name>
    <name evidence="12" type="ORF">SAMN05216250_104159</name>
</gene>
<dbReference type="InterPro" id="IPR012944">
    <property type="entry name" value="SusD_RagB_dom"/>
</dbReference>
<evidence type="ECO:0000313" key="7">
    <source>
        <dbReference type="EMBL" id="KAB6084522.1"/>
    </source>
</evidence>
<dbReference type="EMBL" id="QSQU01000032">
    <property type="protein sequence ID" value="RGK59032.1"/>
    <property type="molecule type" value="Genomic_DNA"/>
</dbReference>
<evidence type="ECO:0000313" key="8">
    <source>
        <dbReference type="EMBL" id="KAB6425711.1"/>
    </source>
</evidence>
<reference evidence="12 13" key="1">
    <citation type="submission" date="2016-10" db="EMBL/GenBank/DDBJ databases">
        <authorList>
            <person name="de Groot N.N."/>
        </authorList>
    </citation>
    <scope>NUCLEOTIDE SEQUENCE [LARGE SCALE GENOMIC DNA]</scope>
    <source>
        <strain evidence="12 13">NLAE-zl-C202</strain>
    </source>
</reference>
<evidence type="ECO:0000313" key="11">
    <source>
        <dbReference type="EMBL" id="RHK91925.1"/>
    </source>
</evidence>
<reference evidence="9" key="4">
    <citation type="submission" date="2023-08" db="EMBL/GenBank/DDBJ databases">
        <title>Mucin Metabolism Genes Underlie the Key Renovations of Bacteroides xylanisolvens Genomes in Captive Great Apes.</title>
        <authorList>
            <person name="Nishida A.H."/>
        </authorList>
    </citation>
    <scope>NUCLEOTIDE SEQUENCE</scope>
    <source>
        <strain evidence="9">P19.10B</strain>
    </source>
</reference>
<keyword evidence="3" id="KW-0732">Signal</keyword>
<evidence type="ECO:0000313" key="10">
    <source>
        <dbReference type="EMBL" id="RGK59032.1"/>
    </source>
</evidence>
<evidence type="ECO:0000313" key="16">
    <source>
        <dbReference type="Proteomes" id="UP000471447"/>
    </source>
</evidence>
<dbReference type="RefSeq" id="WP_004315971.1">
    <property type="nucleotide sequence ID" value="NZ_AP031409.1"/>
</dbReference>
<dbReference type="Proteomes" id="UP000284417">
    <property type="component" value="Unassembled WGS sequence"/>
</dbReference>
<evidence type="ECO:0000256" key="5">
    <source>
        <dbReference type="ARBA" id="ARBA00023237"/>
    </source>
</evidence>
<dbReference type="Proteomes" id="UP000471447">
    <property type="component" value="Unassembled WGS sequence"/>
</dbReference>
<feature type="domain" description="RagB/SusD" evidence="6">
    <location>
        <begin position="291"/>
        <end position="527"/>
    </location>
</feature>
<comment type="subcellular location">
    <subcellularLocation>
        <location evidence="1">Cell outer membrane</location>
    </subcellularLocation>
</comment>
<dbReference type="Proteomes" id="UP000474077">
    <property type="component" value="Unassembled WGS sequence"/>
</dbReference>
<dbReference type="Gene3D" id="1.25.40.390">
    <property type="match status" value="1"/>
</dbReference>
<evidence type="ECO:0000256" key="1">
    <source>
        <dbReference type="ARBA" id="ARBA00004442"/>
    </source>
</evidence>